<feature type="transmembrane region" description="Helical" evidence="1">
    <location>
        <begin position="104"/>
        <end position="124"/>
    </location>
</feature>
<dbReference type="InterPro" id="IPR011701">
    <property type="entry name" value="MFS"/>
</dbReference>
<dbReference type="GO" id="GO:0022857">
    <property type="term" value="F:transmembrane transporter activity"/>
    <property type="evidence" value="ECO:0007669"/>
    <property type="project" value="InterPro"/>
</dbReference>
<dbReference type="PANTHER" id="PTHR11360">
    <property type="entry name" value="MONOCARBOXYLATE TRANSPORTER"/>
    <property type="match status" value="1"/>
</dbReference>
<feature type="transmembrane region" description="Helical" evidence="1">
    <location>
        <begin position="136"/>
        <end position="164"/>
    </location>
</feature>
<organism evidence="3">
    <name type="scientific">marine metagenome</name>
    <dbReference type="NCBI Taxonomy" id="408172"/>
    <lineage>
        <taxon>unclassified sequences</taxon>
        <taxon>metagenomes</taxon>
        <taxon>ecological metagenomes</taxon>
    </lineage>
</organism>
<evidence type="ECO:0000313" key="3">
    <source>
        <dbReference type="EMBL" id="SVE62249.1"/>
    </source>
</evidence>
<dbReference type="InterPro" id="IPR050327">
    <property type="entry name" value="Proton-linked_MCT"/>
</dbReference>
<accession>A0A383EZZ8</accession>
<feature type="domain" description="Major facilitator superfamily (MFS) profile" evidence="2">
    <location>
        <begin position="1"/>
        <end position="166"/>
    </location>
</feature>
<dbReference type="Gene3D" id="1.20.1250.20">
    <property type="entry name" value="MFS general substrate transporter like domains"/>
    <property type="match status" value="1"/>
</dbReference>
<dbReference type="Pfam" id="PF07690">
    <property type="entry name" value="MFS_1"/>
    <property type="match status" value="1"/>
</dbReference>
<dbReference type="InterPro" id="IPR020846">
    <property type="entry name" value="MFS_dom"/>
</dbReference>
<dbReference type="PANTHER" id="PTHR11360:SF284">
    <property type="entry name" value="EG:103B4.3 PROTEIN-RELATED"/>
    <property type="match status" value="1"/>
</dbReference>
<dbReference type="PROSITE" id="PS51257">
    <property type="entry name" value="PROKAR_LIPOPROTEIN"/>
    <property type="match status" value="1"/>
</dbReference>
<protein>
    <recommendedName>
        <fullName evidence="2">Major facilitator superfamily (MFS) profile domain-containing protein</fullName>
    </recommendedName>
</protein>
<dbReference type="SUPFAM" id="SSF103473">
    <property type="entry name" value="MFS general substrate transporter"/>
    <property type="match status" value="1"/>
</dbReference>
<feature type="non-terminal residue" evidence="3">
    <location>
        <position position="166"/>
    </location>
</feature>
<evidence type="ECO:0000256" key="1">
    <source>
        <dbReference type="SAM" id="Phobius"/>
    </source>
</evidence>
<feature type="transmembrane region" description="Helical" evidence="1">
    <location>
        <begin position="80"/>
        <end position="98"/>
    </location>
</feature>
<dbReference type="PROSITE" id="PS50850">
    <property type="entry name" value="MFS"/>
    <property type="match status" value="1"/>
</dbReference>
<feature type="transmembrane region" description="Helical" evidence="1">
    <location>
        <begin position="12"/>
        <end position="36"/>
    </location>
</feature>
<gene>
    <name evidence="3" type="ORF">METZ01_LOCUS515103</name>
</gene>
<name>A0A383EZZ8_9ZZZZ</name>
<feature type="transmembrane region" description="Helical" evidence="1">
    <location>
        <begin position="48"/>
        <end position="68"/>
    </location>
</feature>
<keyword evidence="1" id="KW-0472">Membrane</keyword>
<proteinExistence type="predicted"/>
<dbReference type="AlphaFoldDB" id="A0A383EZZ8"/>
<dbReference type="EMBL" id="UINC01230216">
    <property type="protein sequence ID" value="SVE62249.1"/>
    <property type="molecule type" value="Genomic_DNA"/>
</dbReference>
<evidence type="ECO:0000259" key="2">
    <source>
        <dbReference type="PROSITE" id="PS50850"/>
    </source>
</evidence>
<dbReference type="InterPro" id="IPR036259">
    <property type="entry name" value="MFS_trans_sf"/>
</dbReference>
<keyword evidence="1" id="KW-1133">Transmembrane helix</keyword>
<keyword evidence="1" id="KW-0812">Transmembrane</keyword>
<reference evidence="3" key="1">
    <citation type="submission" date="2018-05" db="EMBL/GenBank/DDBJ databases">
        <authorList>
            <person name="Lanie J.A."/>
            <person name="Ng W.-L."/>
            <person name="Kazmierczak K.M."/>
            <person name="Andrzejewski T.M."/>
            <person name="Davidsen T.M."/>
            <person name="Wayne K.J."/>
            <person name="Tettelin H."/>
            <person name="Glass J.I."/>
            <person name="Rusch D."/>
            <person name="Podicherti R."/>
            <person name="Tsui H.-C.T."/>
            <person name="Winkler M.E."/>
        </authorList>
    </citation>
    <scope>NUCLEOTIDE SEQUENCE</scope>
</reference>
<sequence>MRLFSRNTYFGWLVVAGCVLVSFGVAGGQFSFGIFLKPMTEEFGWSRGSLSLAFALTFMIAGLLRPVAGYLADRYSAKTAVLSGVTVMGVILLLIPFINSLAQLYALFAIMSIGITLGTGPILTKIVSGWFHTRRGLTLGLVSGAGSLGALILVPAASLFLVLFDW</sequence>